<dbReference type="GO" id="GO:0003677">
    <property type="term" value="F:DNA binding"/>
    <property type="evidence" value="ECO:0007669"/>
    <property type="project" value="UniProtKB-KW"/>
</dbReference>
<dbReference type="Proteomes" id="UP000250429">
    <property type="component" value="Unassembled WGS sequence"/>
</dbReference>
<dbReference type="InterPro" id="IPR034144">
    <property type="entry name" value="TOPRIM_TopoIII"/>
</dbReference>
<evidence type="ECO:0000313" key="16">
    <source>
        <dbReference type="Proteomes" id="UP000250429"/>
    </source>
</evidence>
<comment type="catalytic activity">
    <reaction evidence="1">
        <text>ATP-independent breakage of single-stranded DNA, followed by passage and rejoining.</text>
        <dbReference type="EC" id="5.6.2.1"/>
    </reaction>
</comment>
<accession>A0A329UDK9</accession>
<dbReference type="GO" id="GO:0043597">
    <property type="term" value="C:cytoplasmic replication fork"/>
    <property type="evidence" value="ECO:0007669"/>
    <property type="project" value="TreeGrafter"/>
</dbReference>
<dbReference type="CDD" id="cd00186">
    <property type="entry name" value="TOP1Ac"/>
    <property type="match status" value="1"/>
</dbReference>
<dbReference type="Gene3D" id="1.10.460.10">
    <property type="entry name" value="Topoisomerase I, domain 2"/>
    <property type="match status" value="1"/>
</dbReference>
<gene>
    <name evidence="15" type="ORF">C4N23_09975</name>
</gene>
<dbReference type="Gene3D" id="2.70.20.10">
    <property type="entry name" value="Topoisomerase I, domain 3"/>
    <property type="match status" value="1"/>
</dbReference>
<dbReference type="InterPro" id="IPR013824">
    <property type="entry name" value="Topo_IA_cen_sub1"/>
</dbReference>
<dbReference type="NCBIfam" id="NF005829">
    <property type="entry name" value="PRK07726.1"/>
    <property type="match status" value="1"/>
</dbReference>
<dbReference type="PROSITE" id="PS50880">
    <property type="entry name" value="TOPRIM"/>
    <property type="match status" value="1"/>
</dbReference>
<dbReference type="SMART" id="SM00436">
    <property type="entry name" value="TOP1Bc"/>
    <property type="match status" value="1"/>
</dbReference>
<dbReference type="InterPro" id="IPR000380">
    <property type="entry name" value="Topo_IA"/>
</dbReference>
<dbReference type="InterPro" id="IPR023405">
    <property type="entry name" value="Topo_IA_core_domain"/>
</dbReference>
<dbReference type="RefSeq" id="WP_112145763.1">
    <property type="nucleotide sequence ID" value="NZ_PRLC01000013.1"/>
</dbReference>
<keyword evidence="8 15" id="KW-0413">Isomerase</keyword>
<dbReference type="InterPro" id="IPR003601">
    <property type="entry name" value="Topo_IA_2"/>
</dbReference>
<dbReference type="InterPro" id="IPR023406">
    <property type="entry name" value="Topo_IA_AS"/>
</dbReference>
<dbReference type="InterPro" id="IPR013497">
    <property type="entry name" value="Topo_IA_cen"/>
</dbReference>
<dbReference type="Gene3D" id="1.10.290.10">
    <property type="entry name" value="Topoisomerase I, domain 4"/>
    <property type="match status" value="1"/>
</dbReference>
<dbReference type="PANTHER" id="PTHR11390">
    <property type="entry name" value="PROKARYOTIC DNA TOPOISOMERASE"/>
    <property type="match status" value="1"/>
</dbReference>
<dbReference type="InterPro" id="IPR005738">
    <property type="entry name" value="TopoIII"/>
</dbReference>
<dbReference type="AlphaFoldDB" id="A0A329UDK9"/>
<evidence type="ECO:0000256" key="10">
    <source>
        <dbReference type="ARBA" id="ARBA00031985"/>
    </source>
</evidence>
<dbReference type="InterPro" id="IPR006171">
    <property type="entry name" value="TOPRIM_dom"/>
</dbReference>
<dbReference type="EMBL" id="PRLC01000013">
    <property type="protein sequence ID" value="RAW59233.1"/>
    <property type="molecule type" value="Genomic_DNA"/>
</dbReference>
<reference evidence="15 16" key="1">
    <citation type="submission" date="2018-02" db="EMBL/GenBank/DDBJ databases">
        <title>Complete genome sequencing of Faecalibacterium prausnitzii strains isolated from the human gut.</title>
        <authorList>
            <person name="Fitzgerald B.C."/>
            <person name="Shkoporov A.N."/>
            <person name="Ross P.R."/>
            <person name="Hill C."/>
        </authorList>
    </citation>
    <scope>NUCLEOTIDE SEQUENCE [LARGE SCALE GENOMIC DNA]</scope>
    <source>
        <strain evidence="15 16">APC922/41-1</strain>
    </source>
</reference>
<dbReference type="Pfam" id="PF01131">
    <property type="entry name" value="Topoisom_bac"/>
    <property type="match status" value="1"/>
</dbReference>
<sequence length="705" mass="77680">MRETLVIAEKPSVAATIAAALGATEKKDGYIKGNGYLVSWCVGHLVQLAEAAAYGEQYKKWSYDSLPILPQEWQYTVAADKGKQFKILKDLMHRADVSEVVNACDAGREGELIFRFVYEVAGCKKPMRRLWISSMEESAIKAGFASLKDGKAYDSLYSSALCRAKADWIVGINMTRLFSCLYGKTLNVGRVQTPTLKMLVDRDAAITTFRKEKYYHVRLSLSGVEAASAKIHAAEDAAALKAACEASQAVCVSVTREKKTIAPPKLFDLTSLQREANRIYGYTAKQSLDLAQALYEKKLLTYPRTDSSYLTDDMGDTAAGIAALLGGTLPFMQGAAFTPEIFRLLDSKKVPDHHAIIPTMELEKADLAALPESERNILTLAGARLLMACAEPHIFEAVTAVLSCAGQEFTAKGKTVLAAGWKDLERRFMATLKKKTDTEDDEGNALSLDVPPFTEGQTFDNPQAVVTEHFTTPPKPHNEASLLSAMERAGNEETDPDAERQGLGTPATRAAIIEKLVKGGFVERKGKQLIPTKSGTELVCVLPDVLTSPKLTADWENNLTQIAKGQADPDSFMTGIAEMTQGLVKTYPFLSDKEKERFKEEKPVIGKCPRCGANVYESKKNYYCSNRDCAFTMWKNDRFFEERKVAFSPKIAAALLKDGKTKVKKLYSPKTGKTYDGTILLVDTGGKYVNYRIAIQRDREVTQQA</sequence>
<dbReference type="GO" id="GO:0006310">
    <property type="term" value="P:DNA recombination"/>
    <property type="evidence" value="ECO:0007669"/>
    <property type="project" value="TreeGrafter"/>
</dbReference>
<keyword evidence="4" id="KW-0479">Metal-binding</keyword>
<keyword evidence="5" id="KW-0460">Magnesium</keyword>
<evidence type="ECO:0000256" key="11">
    <source>
        <dbReference type="ARBA" id="ARBA00032235"/>
    </source>
</evidence>
<dbReference type="Gene3D" id="3.40.50.140">
    <property type="match status" value="1"/>
</dbReference>
<dbReference type="SMART" id="SM00437">
    <property type="entry name" value="TOP1Ac"/>
    <property type="match status" value="1"/>
</dbReference>
<feature type="domain" description="Topo IA-type catalytic" evidence="14">
    <location>
        <begin position="153"/>
        <end position="584"/>
    </location>
</feature>
<protein>
    <recommendedName>
        <fullName evidence="3">DNA topoisomerase</fullName>
        <ecNumber evidence="3">5.6.2.1</ecNumber>
    </recommendedName>
    <alternativeName>
        <fullName evidence="12">Omega-protein</fullName>
    </alternativeName>
    <alternativeName>
        <fullName evidence="11">Relaxing enzyme</fullName>
    </alternativeName>
    <alternativeName>
        <fullName evidence="9">Swivelase</fullName>
    </alternativeName>
    <alternativeName>
        <fullName evidence="10">Untwisting enzyme</fullName>
    </alternativeName>
</protein>
<dbReference type="PROSITE" id="PS00396">
    <property type="entry name" value="TOPO_IA_1"/>
    <property type="match status" value="1"/>
</dbReference>
<dbReference type="Pfam" id="PF01751">
    <property type="entry name" value="Toprim"/>
    <property type="match status" value="1"/>
</dbReference>
<evidence type="ECO:0000256" key="3">
    <source>
        <dbReference type="ARBA" id="ARBA00012891"/>
    </source>
</evidence>
<dbReference type="InterPro" id="IPR013826">
    <property type="entry name" value="Topo_IA_cen_sub3"/>
</dbReference>
<dbReference type="PROSITE" id="PS52039">
    <property type="entry name" value="TOPO_IA_2"/>
    <property type="match status" value="1"/>
</dbReference>
<organism evidence="15 16">
    <name type="scientific">Faecalibacterium hattorii</name>
    <dbReference type="NCBI Taxonomy" id="2935520"/>
    <lineage>
        <taxon>Bacteria</taxon>
        <taxon>Bacillati</taxon>
        <taxon>Bacillota</taxon>
        <taxon>Clostridia</taxon>
        <taxon>Eubacteriales</taxon>
        <taxon>Oscillospiraceae</taxon>
        <taxon>Faecalibacterium</taxon>
    </lineage>
</organism>
<evidence type="ECO:0000259" key="14">
    <source>
        <dbReference type="PROSITE" id="PS52039"/>
    </source>
</evidence>
<dbReference type="SUPFAM" id="SSF56712">
    <property type="entry name" value="Prokaryotic type I DNA topoisomerase"/>
    <property type="match status" value="1"/>
</dbReference>
<evidence type="ECO:0000256" key="5">
    <source>
        <dbReference type="ARBA" id="ARBA00022842"/>
    </source>
</evidence>
<evidence type="ECO:0000256" key="1">
    <source>
        <dbReference type="ARBA" id="ARBA00000213"/>
    </source>
</evidence>
<dbReference type="GO" id="GO:0006281">
    <property type="term" value="P:DNA repair"/>
    <property type="evidence" value="ECO:0007669"/>
    <property type="project" value="TreeGrafter"/>
</dbReference>
<keyword evidence="7" id="KW-0238">DNA-binding</keyword>
<dbReference type="CDD" id="cd03362">
    <property type="entry name" value="TOPRIM_TopoIA_TopoIII"/>
    <property type="match status" value="1"/>
</dbReference>
<dbReference type="SMART" id="SM00493">
    <property type="entry name" value="TOPRIM"/>
    <property type="match status" value="1"/>
</dbReference>
<feature type="domain" description="Toprim" evidence="13">
    <location>
        <begin position="3"/>
        <end position="136"/>
    </location>
</feature>
<evidence type="ECO:0000313" key="15">
    <source>
        <dbReference type="EMBL" id="RAW59233.1"/>
    </source>
</evidence>
<comment type="caution">
    <text evidence="15">The sequence shown here is derived from an EMBL/GenBank/DDBJ whole genome shotgun (WGS) entry which is preliminary data.</text>
</comment>
<evidence type="ECO:0000256" key="7">
    <source>
        <dbReference type="ARBA" id="ARBA00023125"/>
    </source>
</evidence>
<proteinExistence type="inferred from homology"/>
<dbReference type="PRINTS" id="PR00417">
    <property type="entry name" value="PRTPISMRASEI"/>
</dbReference>
<evidence type="ECO:0000256" key="12">
    <source>
        <dbReference type="ARBA" id="ARBA00032877"/>
    </source>
</evidence>
<evidence type="ECO:0000256" key="8">
    <source>
        <dbReference type="ARBA" id="ARBA00023235"/>
    </source>
</evidence>
<dbReference type="PANTHER" id="PTHR11390:SF21">
    <property type="entry name" value="DNA TOPOISOMERASE 3-ALPHA"/>
    <property type="match status" value="1"/>
</dbReference>
<keyword evidence="6" id="KW-0799">Topoisomerase</keyword>
<dbReference type="GO" id="GO:0046872">
    <property type="term" value="F:metal ion binding"/>
    <property type="evidence" value="ECO:0007669"/>
    <property type="project" value="UniProtKB-KW"/>
</dbReference>
<dbReference type="InterPro" id="IPR003602">
    <property type="entry name" value="Topo_IA_DNA-bd_dom"/>
</dbReference>
<evidence type="ECO:0000256" key="9">
    <source>
        <dbReference type="ARBA" id="ARBA00030003"/>
    </source>
</evidence>
<dbReference type="GO" id="GO:0006265">
    <property type="term" value="P:DNA topological change"/>
    <property type="evidence" value="ECO:0007669"/>
    <property type="project" value="InterPro"/>
</dbReference>
<comment type="similarity">
    <text evidence="2">Belongs to the type IA topoisomerase family.</text>
</comment>
<dbReference type="EC" id="5.6.2.1" evidence="3"/>
<name>A0A329UDK9_9FIRM</name>
<dbReference type="GO" id="GO:0003917">
    <property type="term" value="F:DNA topoisomerase type I (single strand cut, ATP-independent) activity"/>
    <property type="evidence" value="ECO:0007669"/>
    <property type="project" value="UniProtKB-EC"/>
</dbReference>
<evidence type="ECO:0000259" key="13">
    <source>
        <dbReference type="PROSITE" id="PS50880"/>
    </source>
</evidence>
<evidence type="ECO:0000256" key="4">
    <source>
        <dbReference type="ARBA" id="ARBA00022723"/>
    </source>
</evidence>
<dbReference type="InterPro" id="IPR013825">
    <property type="entry name" value="Topo_IA_cen_sub2"/>
</dbReference>
<evidence type="ECO:0000256" key="6">
    <source>
        <dbReference type="ARBA" id="ARBA00023029"/>
    </source>
</evidence>
<evidence type="ECO:0000256" key="2">
    <source>
        <dbReference type="ARBA" id="ARBA00009446"/>
    </source>
</evidence>
<dbReference type="NCBIfam" id="TIGR01056">
    <property type="entry name" value="topB"/>
    <property type="match status" value="1"/>
</dbReference>
<keyword evidence="16" id="KW-1185">Reference proteome</keyword>